<comment type="caution">
    <text evidence="2">The sequence shown here is derived from an EMBL/GenBank/DDBJ whole genome shotgun (WGS) entry which is preliminary data.</text>
</comment>
<protein>
    <submittedName>
        <fullName evidence="2">Uncharacterized protein</fullName>
    </submittedName>
</protein>
<gene>
    <name evidence="2" type="ORF">WJX73_007801</name>
</gene>
<reference evidence="2 3" key="1">
    <citation type="journal article" date="2024" name="Nat. Commun.">
        <title>Phylogenomics reveals the evolutionary origins of lichenization in chlorophyte algae.</title>
        <authorList>
            <person name="Puginier C."/>
            <person name="Libourel C."/>
            <person name="Otte J."/>
            <person name="Skaloud P."/>
            <person name="Haon M."/>
            <person name="Grisel S."/>
            <person name="Petersen M."/>
            <person name="Berrin J.G."/>
            <person name="Delaux P.M."/>
            <person name="Dal Grande F."/>
            <person name="Keller J."/>
        </authorList>
    </citation>
    <scope>NUCLEOTIDE SEQUENCE [LARGE SCALE GENOMIC DNA]</scope>
    <source>
        <strain evidence="2 3">SAG 2036</strain>
    </source>
</reference>
<organism evidence="2 3">
    <name type="scientific">Symbiochloris irregularis</name>
    <dbReference type="NCBI Taxonomy" id="706552"/>
    <lineage>
        <taxon>Eukaryota</taxon>
        <taxon>Viridiplantae</taxon>
        <taxon>Chlorophyta</taxon>
        <taxon>core chlorophytes</taxon>
        <taxon>Trebouxiophyceae</taxon>
        <taxon>Trebouxiales</taxon>
        <taxon>Trebouxiaceae</taxon>
        <taxon>Symbiochloris</taxon>
    </lineage>
</organism>
<dbReference type="AlphaFoldDB" id="A0AAW1NN49"/>
<evidence type="ECO:0000313" key="3">
    <source>
        <dbReference type="Proteomes" id="UP001465755"/>
    </source>
</evidence>
<accession>A0AAW1NN49</accession>
<sequence>MARGDGGMGGRGLKYGEARPVGAYTVRRVAGLLEQRICENATRQTGGLGHAPGGRKGRGGLSRGSGCGNGYGGGQSCQATRGVTRLKASRASSGRPGKQHLPGEALESQQGPMRDVHHGNPEPIVRAAHGMRRRVTLLEERKTCRFYPDPAGLCGAGPRGLDRRRGALSPRAVRAGGGLAVVEQVANVWARRWTRAAVQARCGRVTLLRPSAQAALLTDARWCLNDPTLAAFGKALPWTPRRSAHAAGRWLAGRGALEGLPAAGRWKEPWGALVVTTWGQGFRPRLAVAVVA</sequence>
<evidence type="ECO:0000313" key="2">
    <source>
        <dbReference type="EMBL" id="KAK9792464.1"/>
    </source>
</evidence>
<evidence type="ECO:0000256" key="1">
    <source>
        <dbReference type="SAM" id="MobiDB-lite"/>
    </source>
</evidence>
<proteinExistence type="predicted"/>
<dbReference type="EMBL" id="JALJOQ010000164">
    <property type="protein sequence ID" value="KAK9792464.1"/>
    <property type="molecule type" value="Genomic_DNA"/>
</dbReference>
<feature type="region of interest" description="Disordered" evidence="1">
    <location>
        <begin position="70"/>
        <end position="115"/>
    </location>
</feature>
<dbReference type="Proteomes" id="UP001465755">
    <property type="component" value="Unassembled WGS sequence"/>
</dbReference>
<name>A0AAW1NN49_9CHLO</name>
<keyword evidence="3" id="KW-1185">Reference proteome</keyword>